<dbReference type="NCBIfam" id="TIGR00231">
    <property type="entry name" value="small_GTP"/>
    <property type="match status" value="1"/>
</dbReference>
<evidence type="ECO:0000313" key="10">
    <source>
        <dbReference type="Proteomes" id="UP000076078"/>
    </source>
</evidence>
<dbReference type="OMA" id="NITECIN"/>
<protein>
    <recommendedName>
        <fullName evidence="2">small monomeric GTPase</fullName>
        <ecNumber evidence="2">3.6.5.2</ecNumber>
    </recommendedName>
</protein>
<dbReference type="STRING" id="361077.A0A151Z5X3"/>
<proteinExistence type="predicted"/>
<dbReference type="Gene3D" id="3.40.50.300">
    <property type="entry name" value="P-loop containing nucleotide triphosphate hydrolases"/>
    <property type="match status" value="1"/>
</dbReference>
<accession>A0A151Z5X3</accession>
<dbReference type="GO" id="GO:0007165">
    <property type="term" value="P:signal transduction"/>
    <property type="evidence" value="ECO:0007669"/>
    <property type="project" value="InterPro"/>
</dbReference>
<dbReference type="SMART" id="SM00175">
    <property type="entry name" value="RAB"/>
    <property type="match status" value="1"/>
</dbReference>
<dbReference type="PROSITE" id="PS51420">
    <property type="entry name" value="RHO"/>
    <property type="match status" value="1"/>
</dbReference>
<dbReference type="InterPro" id="IPR027417">
    <property type="entry name" value="P-loop_NTPase"/>
</dbReference>
<dbReference type="FunCoup" id="A0A151Z5X3">
    <property type="interactions" value="2"/>
</dbReference>
<evidence type="ECO:0000256" key="1">
    <source>
        <dbReference type="ARBA" id="ARBA00004236"/>
    </source>
</evidence>
<dbReference type="OrthoDB" id="14491at2759"/>
<evidence type="ECO:0000313" key="9">
    <source>
        <dbReference type="EMBL" id="KYQ89337.1"/>
    </source>
</evidence>
<dbReference type="GO" id="GO:0005525">
    <property type="term" value="F:GTP binding"/>
    <property type="evidence" value="ECO:0007669"/>
    <property type="project" value="UniProtKB-KW"/>
</dbReference>
<dbReference type="PRINTS" id="PR00449">
    <property type="entry name" value="RASTRNSFRMNG"/>
</dbReference>
<dbReference type="InParanoid" id="A0A151Z5X3"/>
<dbReference type="GO" id="GO:0005886">
    <property type="term" value="C:plasma membrane"/>
    <property type="evidence" value="ECO:0007669"/>
    <property type="project" value="UniProtKB-SubCell"/>
</dbReference>
<evidence type="ECO:0000256" key="7">
    <source>
        <dbReference type="ARBA" id="ARBA00023136"/>
    </source>
</evidence>
<name>A0A151Z5X3_TIELA</name>
<keyword evidence="4" id="KW-0547">Nucleotide-binding</keyword>
<evidence type="ECO:0000256" key="3">
    <source>
        <dbReference type="ARBA" id="ARBA00022475"/>
    </source>
</evidence>
<keyword evidence="3" id="KW-1003">Cell membrane</keyword>
<dbReference type="PROSITE" id="PS51421">
    <property type="entry name" value="RAS"/>
    <property type="match status" value="1"/>
</dbReference>
<dbReference type="AlphaFoldDB" id="A0A151Z5X3"/>
<dbReference type="FunFam" id="3.40.50.300:FF:000343">
    <property type="entry name" value="Ras family gtpase"/>
    <property type="match status" value="1"/>
</dbReference>
<dbReference type="SMART" id="SM00173">
    <property type="entry name" value="RAS"/>
    <property type="match status" value="1"/>
</dbReference>
<keyword evidence="7" id="KW-0472">Membrane</keyword>
<comment type="caution">
    <text evidence="9">The sequence shown here is derived from an EMBL/GenBank/DDBJ whole genome shotgun (WGS) entry which is preliminary data.</text>
</comment>
<gene>
    <name evidence="9" type="ORF">DLAC_10000</name>
</gene>
<evidence type="ECO:0000256" key="2">
    <source>
        <dbReference type="ARBA" id="ARBA00011984"/>
    </source>
</evidence>
<comment type="subcellular location">
    <subcellularLocation>
        <location evidence="1">Cell membrane</location>
    </subcellularLocation>
</comment>
<dbReference type="EMBL" id="LODT01000041">
    <property type="protein sequence ID" value="KYQ89337.1"/>
    <property type="molecule type" value="Genomic_DNA"/>
</dbReference>
<evidence type="ECO:0000256" key="8">
    <source>
        <dbReference type="SAM" id="MobiDB-lite"/>
    </source>
</evidence>
<keyword evidence="10" id="KW-1185">Reference proteome</keyword>
<evidence type="ECO:0000256" key="6">
    <source>
        <dbReference type="ARBA" id="ARBA00023134"/>
    </source>
</evidence>
<dbReference type="InterPro" id="IPR020849">
    <property type="entry name" value="Small_GTPase_Ras-type"/>
</dbReference>
<dbReference type="EC" id="3.6.5.2" evidence="2"/>
<dbReference type="Pfam" id="PF00071">
    <property type="entry name" value="Ras"/>
    <property type="match status" value="1"/>
</dbReference>
<dbReference type="SUPFAM" id="SSF52540">
    <property type="entry name" value="P-loop containing nucleoside triphosphate hydrolases"/>
    <property type="match status" value="1"/>
</dbReference>
<dbReference type="InterPro" id="IPR005225">
    <property type="entry name" value="Small_GTP-bd"/>
</dbReference>
<sequence length="205" mass="23119">MGLSNSKKKGNSRKDSNSSLKDGTTKDGARRENSFIDGRQYKLVMLGIGGVGKSSVSMRFVQGQFTPDYDPTIEDAYVTQHEIDGKHIKIEILDTAGQEFYTSGVHDKVFRIGEGFVLVYSITSRESFEKIKDIREKILWARDTESIPMIIVGNKNDIERERKVSVQEGKDLARDFNCPFLETSAKTNNNITECINTILREVIKS</sequence>
<dbReference type="InterPro" id="IPR001806">
    <property type="entry name" value="Small_GTPase"/>
</dbReference>
<dbReference type="PANTHER" id="PTHR24070">
    <property type="entry name" value="RAS, DI-RAS, AND RHEB FAMILY MEMBERS OF SMALL GTPASE SUPERFAMILY"/>
    <property type="match status" value="1"/>
</dbReference>
<feature type="compositionally biased region" description="Basic residues" evidence="8">
    <location>
        <begin position="1"/>
        <end position="11"/>
    </location>
</feature>
<organism evidence="9 10">
    <name type="scientific">Tieghemostelium lacteum</name>
    <name type="common">Slime mold</name>
    <name type="synonym">Dictyostelium lacteum</name>
    <dbReference type="NCBI Taxonomy" id="361077"/>
    <lineage>
        <taxon>Eukaryota</taxon>
        <taxon>Amoebozoa</taxon>
        <taxon>Evosea</taxon>
        <taxon>Eumycetozoa</taxon>
        <taxon>Dictyostelia</taxon>
        <taxon>Dictyosteliales</taxon>
        <taxon>Raperosteliaceae</taxon>
        <taxon>Tieghemostelium</taxon>
    </lineage>
</organism>
<dbReference type="SMART" id="SM00174">
    <property type="entry name" value="RHO"/>
    <property type="match status" value="1"/>
</dbReference>
<evidence type="ECO:0000256" key="5">
    <source>
        <dbReference type="ARBA" id="ARBA00022801"/>
    </source>
</evidence>
<keyword evidence="5" id="KW-0378">Hydrolase</keyword>
<evidence type="ECO:0000256" key="4">
    <source>
        <dbReference type="ARBA" id="ARBA00022741"/>
    </source>
</evidence>
<reference evidence="9 10" key="1">
    <citation type="submission" date="2015-12" db="EMBL/GenBank/DDBJ databases">
        <title>Dictyostelia acquired genes for synthesis and detection of signals that induce cell-type specialization by lateral gene transfer from prokaryotes.</title>
        <authorList>
            <person name="Gloeckner G."/>
            <person name="Schaap P."/>
        </authorList>
    </citation>
    <scope>NUCLEOTIDE SEQUENCE [LARGE SCALE GENOMIC DNA]</scope>
    <source>
        <strain evidence="9 10">TK</strain>
    </source>
</reference>
<keyword evidence="6" id="KW-0342">GTP-binding</keyword>
<dbReference type="GO" id="GO:0003925">
    <property type="term" value="F:G protein activity"/>
    <property type="evidence" value="ECO:0007669"/>
    <property type="project" value="UniProtKB-EC"/>
</dbReference>
<dbReference type="PROSITE" id="PS51419">
    <property type="entry name" value="RAB"/>
    <property type="match status" value="1"/>
</dbReference>
<dbReference type="CDD" id="cd00876">
    <property type="entry name" value="Ras"/>
    <property type="match status" value="1"/>
</dbReference>
<feature type="region of interest" description="Disordered" evidence="8">
    <location>
        <begin position="1"/>
        <end position="31"/>
    </location>
</feature>
<dbReference type="Proteomes" id="UP000076078">
    <property type="component" value="Unassembled WGS sequence"/>
</dbReference>